<feature type="region of interest" description="Disordered" evidence="1">
    <location>
        <begin position="794"/>
        <end position="828"/>
    </location>
</feature>
<dbReference type="Proteomes" id="UP000624404">
    <property type="component" value="Unassembled WGS sequence"/>
</dbReference>
<feature type="compositionally biased region" description="Basic and acidic residues" evidence="1">
    <location>
        <begin position="1216"/>
        <end position="1225"/>
    </location>
</feature>
<feature type="region of interest" description="Disordered" evidence="1">
    <location>
        <begin position="100"/>
        <end position="131"/>
    </location>
</feature>
<feature type="compositionally biased region" description="Polar residues" evidence="1">
    <location>
        <begin position="1353"/>
        <end position="1362"/>
    </location>
</feature>
<proteinExistence type="predicted"/>
<gene>
    <name evidence="2" type="ORF">SCLTRI_LOCUS5076</name>
</gene>
<reference evidence="2" key="1">
    <citation type="submission" date="2020-10" db="EMBL/GenBank/DDBJ databases">
        <authorList>
            <person name="Kusch S."/>
        </authorList>
    </citation>
    <scope>NUCLEOTIDE SEQUENCE</scope>
    <source>
        <strain evidence="2">SwB9</strain>
    </source>
</reference>
<feature type="region of interest" description="Disordered" evidence="1">
    <location>
        <begin position="1216"/>
        <end position="1416"/>
    </location>
</feature>
<evidence type="ECO:0000256" key="1">
    <source>
        <dbReference type="SAM" id="MobiDB-lite"/>
    </source>
</evidence>
<sequence>MLDTQKEFRTVHRDRRRNIGKLVDGKWVWGEWHKLSTRTAFTSSSSTKYQQSNAPSFPTQNSVIFNGLTIDVTTNLENTVISGQKQDIISHDLSILIMGEKRRQRGNRSISSGGSSSTGTPRPNPPSSFLNSIDTLIATPSFLDSIPPPFQPAVTSPVQTFRHVNILDFPTAERVADSPFMYSPKLSSNEGRMVEKSKPSSIVAKPAGDKSSSLVVDKEADEARTLQNLRYSEWNMEPEPQLPAQRTQTFPKDVQPRIKEAQYYLKDKKVPGATTQKNSEYPHSRKVKKDPSATTKPTSNVNSYFGQPQKLQPLPSKPNNQMPERSRRQTYETVKVDTLPKELREHGAPVLHFNTPPAIKAYRERYLPSIQTGSPTSNKLKMTTGASALELSAPKMGTVLSTLSPKRLFSAQPADPVPAEANNVLGLPTNHPSVTDPGKYGSFQTPGAVPYNLTPSPAASVQENDYYEPYNGRSPSRFDSGVNITDSPPISVNEAAPTSITKIISPVSRAYSADTATPADEEMKNIGNQAHTSTINNYATSAILGARNPDTHAAANAGMREIIDLTEESPVINGGASPALGSPDAQSQRDEGMEDVLEVKEQIRNSIGQTSDMVTYANPLILRARDSNSHVRIPSSNFCEGHLLSRIGSVAERARNSTYSLELELELELESEAEPEAGVFLGGSRVGQRQIINLTLSPTPTSKLDGSPEYDHPDCLERIGDEDTGANLAERDSFIAQGHHFHNRDGRAPSPENFDSMSSRRVPAQNMSGSSEEANYLVRDQFGDSQDQFEVATLTEQNRSNARSPNGKSLEDNDPYDERSPVLSAPSAERATITDIVTSIEDDTSLELEVSGEGDAMEVDESAEVDPSFKVTAPAEGDAMDVDEQLSSDLSDVPSDAELGPFNEESERFMSEKEVQQAVLDALTVSVFPKSPPSSMVDDERAFELAKRGAYFTLAHALFSAVPKEVYDQIWKDEHVRPKISLSVNPPRWIRPLDPTIKHPAKADPSSTEIMKVIREIEKLLVRIWTAVESIVVVLYSDISREFTVHDLDEYFRRYQVQIFVEWTSLHGHLLTLAEWKDRYFAISNIKKRAIRHNANPYARLFTARNPAGILFYGTEKYLGAMKAALADAYQANECVMMKGRRWKHLIGMHKRALGEEYSNCLDGLRNFNTVVRRRDWNVEGAPVAAVPSPMVGMEMPTKVASKEVSSKLKEKEIAVEDDVKKEPDGLSDGDPPYYEAPSKSKGKEVAVEDDTGEKSDDLSDGDPPDNYEEKDDEDDEDYVESRSHLRRRGPKLFVQPPTPRKKRTSAFISRSTSRCVSSSDDIQSNNRRRTLSVARSTSRHFSSDDEMKGNRGRSSTNSSAIESGDELPRGRSRYRAGSVPAPGPIKSIRKGAKRLMVEVDKSSSPNTPKDYSETP</sequence>
<dbReference type="OrthoDB" id="3546371at2759"/>
<organism evidence="2 3">
    <name type="scientific">Sclerotinia trifoliorum</name>
    <dbReference type="NCBI Taxonomy" id="28548"/>
    <lineage>
        <taxon>Eukaryota</taxon>
        <taxon>Fungi</taxon>
        <taxon>Dikarya</taxon>
        <taxon>Ascomycota</taxon>
        <taxon>Pezizomycotina</taxon>
        <taxon>Leotiomycetes</taxon>
        <taxon>Helotiales</taxon>
        <taxon>Sclerotiniaceae</taxon>
        <taxon>Sclerotinia</taxon>
    </lineage>
</organism>
<evidence type="ECO:0000313" key="3">
    <source>
        <dbReference type="Proteomes" id="UP000624404"/>
    </source>
</evidence>
<feature type="compositionally biased region" description="Low complexity" evidence="1">
    <location>
        <begin position="307"/>
        <end position="318"/>
    </location>
</feature>
<feature type="compositionally biased region" description="Low complexity" evidence="1">
    <location>
        <begin position="1310"/>
        <end position="1320"/>
    </location>
</feature>
<name>A0A8H2ZQD4_9HELO</name>
<feature type="region of interest" description="Disordered" evidence="1">
    <location>
        <begin position="740"/>
        <end position="771"/>
    </location>
</feature>
<feature type="region of interest" description="Disordered" evidence="1">
    <location>
        <begin position="191"/>
        <end position="215"/>
    </location>
</feature>
<feature type="compositionally biased region" description="Basic and acidic residues" evidence="1">
    <location>
        <begin position="1242"/>
        <end position="1258"/>
    </location>
</feature>
<feature type="compositionally biased region" description="Polar residues" evidence="1">
    <location>
        <begin position="292"/>
        <end position="306"/>
    </location>
</feature>
<feature type="compositionally biased region" description="Polar residues" evidence="1">
    <location>
        <begin position="753"/>
        <end position="771"/>
    </location>
</feature>
<feature type="region of interest" description="Disordered" evidence="1">
    <location>
        <begin position="263"/>
        <end position="330"/>
    </location>
</feature>
<protein>
    <submittedName>
        <fullName evidence="2">3fc50b48-c167-4e5f-b597-83b483a68904</fullName>
    </submittedName>
</protein>
<keyword evidence="3" id="KW-1185">Reference proteome</keyword>
<feature type="compositionally biased region" description="Low complexity" evidence="1">
    <location>
        <begin position="107"/>
        <end position="121"/>
    </location>
</feature>
<evidence type="ECO:0000313" key="2">
    <source>
        <dbReference type="EMBL" id="CAD6445285.1"/>
    </source>
</evidence>
<accession>A0A8H2ZQD4</accession>
<comment type="caution">
    <text evidence="2">The sequence shown here is derived from an EMBL/GenBank/DDBJ whole genome shotgun (WGS) entry which is preliminary data.</text>
</comment>
<feature type="region of interest" description="Disordered" evidence="1">
    <location>
        <begin position="571"/>
        <end position="590"/>
    </location>
</feature>
<dbReference type="EMBL" id="CAJHIA010000014">
    <property type="protein sequence ID" value="CAD6445285.1"/>
    <property type="molecule type" value="Genomic_DNA"/>
</dbReference>
<feature type="compositionally biased region" description="Acidic residues" evidence="1">
    <location>
        <begin position="1259"/>
        <end position="1279"/>
    </location>
</feature>
<feature type="compositionally biased region" description="Polar residues" evidence="1">
    <location>
        <begin position="794"/>
        <end position="807"/>
    </location>
</feature>